<proteinExistence type="predicted"/>
<keyword evidence="2" id="KW-1185">Reference proteome</keyword>
<evidence type="ECO:0000313" key="1">
    <source>
        <dbReference type="EMBL" id="TCG09331.1"/>
    </source>
</evidence>
<protein>
    <submittedName>
        <fullName evidence="1">Uncharacterized protein</fullName>
    </submittedName>
</protein>
<dbReference type="Proteomes" id="UP000294200">
    <property type="component" value="Unassembled WGS sequence"/>
</dbReference>
<dbReference type="EMBL" id="MWML01000013">
    <property type="protein sequence ID" value="TCG09331.1"/>
    <property type="molecule type" value="Genomic_DNA"/>
</dbReference>
<name>A0A4R0XRL1_9BURK</name>
<organism evidence="1 2">
    <name type="scientific">Paraburkholderia steynii</name>
    <dbReference type="NCBI Taxonomy" id="1245441"/>
    <lineage>
        <taxon>Bacteria</taxon>
        <taxon>Pseudomonadati</taxon>
        <taxon>Pseudomonadota</taxon>
        <taxon>Betaproteobacteria</taxon>
        <taxon>Burkholderiales</taxon>
        <taxon>Burkholderiaceae</taxon>
        <taxon>Paraburkholderia</taxon>
    </lineage>
</organism>
<comment type="caution">
    <text evidence="1">The sequence shown here is derived from an EMBL/GenBank/DDBJ whole genome shotgun (WGS) entry which is preliminary data.</text>
</comment>
<evidence type="ECO:0000313" key="2">
    <source>
        <dbReference type="Proteomes" id="UP000294200"/>
    </source>
</evidence>
<reference evidence="1 2" key="1">
    <citation type="submission" date="2017-02" db="EMBL/GenBank/DDBJ databases">
        <title>Paraburkholderia sophoroidis sp. nov. and Paraburkholderia steynii sp. nov. rhizobial symbionts of the fynbos legume Hypocalyptus sophoroides.</title>
        <authorList>
            <person name="Steenkamp E.T."/>
            <person name="Beukes C.W."/>
            <person name="Van Zyl E."/>
            <person name="Avontuur J."/>
            <person name="Chan W.Y."/>
            <person name="Hassen A."/>
            <person name="Palmer M."/>
            <person name="Mthombeni L."/>
            <person name="Phalane F."/>
            <person name="Sereme K."/>
            <person name="Venter S.N."/>
        </authorList>
    </citation>
    <scope>NUCLEOTIDE SEQUENCE [LARGE SCALE GENOMIC DNA]</scope>
    <source>
        <strain evidence="1 2">HC1.1ba</strain>
    </source>
</reference>
<sequence length="164" mass="18027">MPGNSKKRKKYSPSRSVHRIVAWAERKVGERPIRQDAQRDIGIAAHIAFERLRNGADKDSLYIIATTFDVAYELAVKGCGAEYLGEIKAGMAALVRAKKDANLTGKWIVTGDDTEAVRTALEVHDAQLEVAARAVVVKALNDVMKRIETGSNETEFETMLLEAA</sequence>
<gene>
    <name evidence="1" type="ORF">BZM27_05890</name>
</gene>
<accession>A0A4R0XRL1</accession>
<dbReference type="AlphaFoldDB" id="A0A4R0XRL1"/>